<gene>
    <name evidence="7" type="ORF">BCR33DRAFT_770165</name>
</gene>
<dbReference type="SMART" id="SM00066">
    <property type="entry name" value="GAL4"/>
    <property type="match status" value="2"/>
</dbReference>
<keyword evidence="8" id="KW-1185">Reference proteome</keyword>
<comment type="caution">
    <text evidence="7">The sequence shown here is derived from an EMBL/GenBank/DDBJ whole genome shotgun (WGS) entry which is preliminary data.</text>
</comment>
<dbReference type="GO" id="GO:0008270">
    <property type="term" value="F:zinc ion binding"/>
    <property type="evidence" value="ECO:0007669"/>
    <property type="project" value="InterPro"/>
</dbReference>
<dbReference type="EMBL" id="MCGO01000054">
    <property type="protein sequence ID" value="ORY36682.1"/>
    <property type="molecule type" value="Genomic_DNA"/>
</dbReference>
<reference evidence="7 8" key="1">
    <citation type="submission" date="2016-07" db="EMBL/GenBank/DDBJ databases">
        <title>Pervasive Adenine N6-methylation of Active Genes in Fungi.</title>
        <authorList>
            <consortium name="DOE Joint Genome Institute"/>
            <person name="Mondo S.J."/>
            <person name="Dannebaum R.O."/>
            <person name="Kuo R.C."/>
            <person name="Labutti K."/>
            <person name="Haridas S."/>
            <person name="Kuo A."/>
            <person name="Salamov A."/>
            <person name="Ahrendt S.R."/>
            <person name="Lipzen A."/>
            <person name="Sullivan W."/>
            <person name="Andreopoulos W.B."/>
            <person name="Clum A."/>
            <person name="Lindquist E."/>
            <person name="Daum C."/>
            <person name="Ramamoorthy G.K."/>
            <person name="Gryganskyi A."/>
            <person name="Culley D."/>
            <person name="Magnuson J.K."/>
            <person name="James T.Y."/>
            <person name="O'Malley M.A."/>
            <person name="Stajich J.E."/>
            <person name="Spatafora J.W."/>
            <person name="Visel A."/>
            <person name="Grigoriev I.V."/>
        </authorList>
    </citation>
    <scope>NUCLEOTIDE SEQUENCE [LARGE SCALE GENOMIC DNA]</scope>
    <source>
        <strain evidence="7 8">JEL800</strain>
    </source>
</reference>
<dbReference type="GO" id="GO:0045944">
    <property type="term" value="P:positive regulation of transcription by RNA polymerase II"/>
    <property type="evidence" value="ECO:0007669"/>
    <property type="project" value="TreeGrafter"/>
</dbReference>
<feature type="domain" description="Zn(2)-C6 fungal-type" evidence="6">
    <location>
        <begin position="46"/>
        <end position="76"/>
    </location>
</feature>
<name>A0A1Y2BPL3_9FUNG</name>
<evidence type="ECO:0000256" key="5">
    <source>
        <dbReference type="SAM" id="MobiDB-lite"/>
    </source>
</evidence>
<dbReference type="InterPro" id="IPR036864">
    <property type="entry name" value="Zn2-C6_fun-type_DNA-bd_sf"/>
</dbReference>
<evidence type="ECO:0000259" key="6">
    <source>
        <dbReference type="PROSITE" id="PS50048"/>
    </source>
</evidence>
<evidence type="ECO:0000313" key="7">
    <source>
        <dbReference type="EMBL" id="ORY36682.1"/>
    </source>
</evidence>
<keyword evidence="1" id="KW-0805">Transcription regulation</keyword>
<dbReference type="InterPro" id="IPR050675">
    <property type="entry name" value="OAF3"/>
</dbReference>
<feature type="compositionally biased region" description="Low complexity" evidence="5">
    <location>
        <begin position="1"/>
        <end position="28"/>
    </location>
</feature>
<dbReference type="PROSITE" id="PS50048">
    <property type="entry name" value="ZN2_CY6_FUNGAL_2"/>
    <property type="match status" value="2"/>
</dbReference>
<dbReference type="CDD" id="cd00067">
    <property type="entry name" value="GAL4"/>
    <property type="match status" value="2"/>
</dbReference>
<dbReference type="PROSITE" id="PS00463">
    <property type="entry name" value="ZN2_CY6_FUNGAL_1"/>
    <property type="match status" value="1"/>
</dbReference>
<evidence type="ECO:0000256" key="4">
    <source>
        <dbReference type="ARBA" id="ARBA00023242"/>
    </source>
</evidence>
<evidence type="ECO:0000256" key="2">
    <source>
        <dbReference type="ARBA" id="ARBA00023125"/>
    </source>
</evidence>
<dbReference type="AlphaFoldDB" id="A0A1Y2BPL3"/>
<evidence type="ECO:0000256" key="3">
    <source>
        <dbReference type="ARBA" id="ARBA00023163"/>
    </source>
</evidence>
<protein>
    <recommendedName>
        <fullName evidence="6">Zn(2)-C6 fungal-type domain-containing protein</fullName>
    </recommendedName>
</protein>
<dbReference type="GO" id="GO:0005634">
    <property type="term" value="C:nucleus"/>
    <property type="evidence" value="ECO:0007669"/>
    <property type="project" value="TreeGrafter"/>
</dbReference>
<dbReference type="Gene3D" id="4.10.240.10">
    <property type="entry name" value="Zn(2)-C6 fungal-type DNA-binding domain"/>
    <property type="match status" value="2"/>
</dbReference>
<keyword evidence="4" id="KW-0539">Nucleus</keyword>
<feature type="domain" description="Zn(2)-C6 fungal-type" evidence="6">
    <location>
        <begin position="120"/>
        <end position="150"/>
    </location>
</feature>
<evidence type="ECO:0000256" key="1">
    <source>
        <dbReference type="ARBA" id="ARBA00023015"/>
    </source>
</evidence>
<dbReference type="Pfam" id="PF00172">
    <property type="entry name" value="Zn_clus"/>
    <property type="match status" value="2"/>
</dbReference>
<dbReference type="GO" id="GO:0000981">
    <property type="term" value="F:DNA-binding transcription factor activity, RNA polymerase II-specific"/>
    <property type="evidence" value="ECO:0007669"/>
    <property type="project" value="InterPro"/>
</dbReference>
<dbReference type="Proteomes" id="UP000193642">
    <property type="component" value="Unassembled WGS sequence"/>
</dbReference>
<sequence length="365" mass="39173">MDSATALHLHSASASRMVHAQLQQQQRTPTPPLQSPVQDHGSRPLACTSCRKSRKKCDSRVPQCTRCLEKGVACVYIDTVAEPDAFASSSSNATSSVPLNRSASEAQLDRGFFQIRRAVSCRCCYAKKLKCDKAKPSCGGCIKKGLVCTYHPALVEVGSTEPQRKKVKATAQNSTTGSHSNWSTNASQITSGSAPHSISFNPNAQTHSISYPRPQQHSIIHHNHQHQQQQHYTQPVKTQLPPLSSLIGSARQLPPSPHAFPTIKVELSTLKSSPLPSITQILATKTNHGQSEWIFGNVSLPSLARMLPTGSMTASVVPSLQASPACSASSIPASNVNHTASVSYGCRNVGGAQNQEWGRLVGSPY</sequence>
<keyword evidence="3" id="KW-0804">Transcription</keyword>
<dbReference type="OrthoDB" id="2148625at2759"/>
<accession>A0A1Y2BPL3</accession>
<dbReference type="PANTHER" id="PTHR31069:SF12">
    <property type="entry name" value="TRANSCRIPTION FACTOR DOMAIN-CONTAINING PROTEIN"/>
    <property type="match status" value="1"/>
</dbReference>
<dbReference type="PANTHER" id="PTHR31069">
    <property type="entry name" value="OLEATE-ACTIVATED TRANSCRIPTION FACTOR 1-RELATED"/>
    <property type="match status" value="1"/>
</dbReference>
<dbReference type="InterPro" id="IPR001138">
    <property type="entry name" value="Zn2Cys6_DnaBD"/>
</dbReference>
<proteinExistence type="predicted"/>
<organism evidence="7 8">
    <name type="scientific">Rhizoclosmatium globosum</name>
    <dbReference type="NCBI Taxonomy" id="329046"/>
    <lineage>
        <taxon>Eukaryota</taxon>
        <taxon>Fungi</taxon>
        <taxon>Fungi incertae sedis</taxon>
        <taxon>Chytridiomycota</taxon>
        <taxon>Chytridiomycota incertae sedis</taxon>
        <taxon>Chytridiomycetes</taxon>
        <taxon>Chytridiales</taxon>
        <taxon>Chytriomycetaceae</taxon>
        <taxon>Rhizoclosmatium</taxon>
    </lineage>
</organism>
<evidence type="ECO:0000313" key="8">
    <source>
        <dbReference type="Proteomes" id="UP000193642"/>
    </source>
</evidence>
<feature type="region of interest" description="Disordered" evidence="5">
    <location>
        <begin position="1"/>
        <end position="44"/>
    </location>
</feature>
<dbReference type="GO" id="GO:0000978">
    <property type="term" value="F:RNA polymerase II cis-regulatory region sequence-specific DNA binding"/>
    <property type="evidence" value="ECO:0007669"/>
    <property type="project" value="TreeGrafter"/>
</dbReference>
<feature type="compositionally biased region" description="Polar residues" evidence="5">
    <location>
        <begin position="170"/>
        <end position="209"/>
    </location>
</feature>
<dbReference type="SUPFAM" id="SSF57701">
    <property type="entry name" value="Zn2/Cys6 DNA-binding domain"/>
    <property type="match status" value="2"/>
</dbReference>
<keyword evidence="2" id="KW-0238">DNA-binding</keyword>
<feature type="region of interest" description="Disordered" evidence="5">
    <location>
        <begin position="161"/>
        <end position="210"/>
    </location>
</feature>